<proteinExistence type="predicted"/>
<dbReference type="RefSeq" id="WP_345969488.1">
    <property type="nucleotide sequence ID" value="NZ_CP147920.1"/>
</dbReference>
<protein>
    <submittedName>
        <fullName evidence="4">TOBE domain-containing protein</fullName>
    </submittedName>
</protein>
<evidence type="ECO:0000256" key="1">
    <source>
        <dbReference type="ARBA" id="ARBA00022505"/>
    </source>
</evidence>
<evidence type="ECO:0000256" key="2">
    <source>
        <dbReference type="PROSITE-ProRule" id="PRU01213"/>
    </source>
</evidence>
<dbReference type="InterPro" id="IPR051815">
    <property type="entry name" value="Molybdate_resp_trans_reg"/>
</dbReference>
<dbReference type="PANTHER" id="PTHR30432:SF1">
    <property type="entry name" value="DNA-BINDING TRANSCRIPTIONAL DUAL REGULATOR MODE"/>
    <property type="match status" value="1"/>
</dbReference>
<name>A0ABZ3H783_9BACT</name>
<organism evidence="4 5">
    <name type="scientific">Sulfurimonas diazotrophicus</name>
    <dbReference type="NCBI Taxonomy" id="3131939"/>
    <lineage>
        <taxon>Bacteria</taxon>
        <taxon>Pseudomonadati</taxon>
        <taxon>Campylobacterota</taxon>
        <taxon>Epsilonproteobacteria</taxon>
        <taxon>Campylobacterales</taxon>
        <taxon>Sulfurimonadaceae</taxon>
        <taxon>Sulfurimonas</taxon>
    </lineage>
</organism>
<accession>A0ABZ3H783</accession>
<dbReference type="InterPro" id="IPR004606">
    <property type="entry name" value="Mop_domain"/>
</dbReference>
<feature type="domain" description="Mop" evidence="3">
    <location>
        <begin position="2"/>
        <end position="68"/>
    </location>
</feature>
<dbReference type="InterPro" id="IPR008995">
    <property type="entry name" value="Mo/tungstate-bd_C_term_dom"/>
</dbReference>
<feature type="domain" description="Mop" evidence="3">
    <location>
        <begin position="73"/>
        <end position="139"/>
    </location>
</feature>
<reference evidence="4 5" key="1">
    <citation type="submission" date="2024-03" db="EMBL/GenBank/DDBJ databases">
        <title>Sulfurimonas sp. HSL3-1.</title>
        <authorList>
            <person name="Wang S."/>
        </authorList>
    </citation>
    <scope>NUCLEOTIDE SEQUENCE [LARGE SCALE GENOMIC DNA]</scope>
    <source>
        <strain evidence="4 5">HSL3-1</strain>
    </source>
</reference>
<gene>
    <name evidence="4" type="ORF">WCY31_09105</name>
</gene>
<evidence type="ECO:0000313" key="5">
    <source>
        <dbReference type="Proteomes" id="UP001447842"/>
    </source>
</evidence>
<keyword evidence="1 2" id="KW-0500">Molybdenum</keyword>
<evidence type="ECO:0000313" key="4">
    <source>
        <dbReference type="EMBL" id="XAU14405.1"/>
    </source>
</evidence>
<dbReference type="InterPro" id="IPR005116">
    <property type="entry name" value="Transp-assoc_OB_typ1"/>
</dbReference>
<dbReference type="EMBL" id="CP147920">
    <property type="protein sequence ID" value="XAU14405.1"/>
    <property type="molecule type" value="Genomic_DNA"/>
</dbReference>
<dbReference type="PROSITE" id="PS51866">
    <property type="entry name" value="MOP"/>
    <property type="match status" value="2"/>
</dbReference>
<dbReference type="Gene3D" id="2.40.50.100">
    <property type="match status" value="2"/>
</dbReference>
<dbReference type="PANTHER" id="PTHR30432">
    <property type="entry name" value="TRANSCRIPTIONAL REGULATOR MODE"/>
    <property type="match status" value="1"/>
</dbReference>
<dbReference type="NCBIfam" id="TIGR00638">
    <property type="entry name" value="Mop"/>
    <property type="match status" value="2"/>
</dbReference>
<keyword evidence="5" id="KW-1185">Reference proteome</keyword>
<dbReference type="Pfam" id="PF03459">
    <property type="entry name" value="TOBE"/>
    <property type="match status" value="2"/>
</dbReference>
<dbReference type="SUPFAM" id="SSF50331">
    <property type="entry name" value="MOP-like"/>
    <property type="match status" value="2"/>
</dbReference>
<dbReference type="Proteomes" id="UP001447842">
    <property type="component" value="Chromosome"/>
</dbReference>
<sequence>MKISARNQIEAGVLSVNKGAVNAKIALRAPKGTTLSAIITIESVESLGLAVGDVVRAFFKASHVLIATGGMPKISARNKLAGHVEKVIQGAVNTELIIQLESGDLLTSIITNESMAELGIEQGSNVIAIVKASDVMIAK</sequence>
<evidence type="ECO:0000259" key="3">
    <source>
        <dbReference type="PROSITE" id="PS51866"/>
    </source>
</evidence>